<proteinExistence type="predicted"/>
<reference evidence="1 2" key="1">
    <citation type="submission" date="2020-07" db="EMBL/GenBank/DDBJ databases">
        <title>Sequencing the genomes of 1000 actinobacteria strains.</title>
        <authorList>
            <person name="Klenk H.-P."/>
        </authorList>
    </citation>
    <scope>NUCLEOTIDE SEQUENCE [LARGE SCALE GENOMIC DNA]</scope>
    <source>
        <strain evidence="1 2">DSM 22083</strain>
    </source>
</reference>
<name>A0A7Y9IAL5_9ACTN</name>
<sequence length="152" mass="16038">MRWQTEGVTAAERVGFVEQGADLLDATAPLAPRTMVIAKSLGTLAAPWATRKGYAGVWLTPLLTDPAVRRSLTIPGPPSLAVGGTADKLWDAAAVRDLRGTVLELEGADHALHHGTDWRASLGVLERTLEAVAAHLSLQLQSSGDPAQTSTR</sequence>
<dbReference type="Proteomes" id="UP000569914">
    <property type="component" value="Unassembled WGS sequence"/>
</dbReference>
<dbReference type="RefSeq" id="WP_179754426.1">
    <property type="nucleotide sequence ID" value="NZ_JACCBU010000001.1"/>
</dbReference>
<evidence type="ECO:0008006" key="3">
    <source>
        <dbReference type="Google" id="ProtNLM"/>
    </source>
</evidence>
<dbReference type="EMBL" id="JACCBU010000001">
    <property type="protein sequence ID" value="NYE73150.1"/>
    <property type="molecule type" value="Genomic_DNA"/>
</dbReference>
<accession>A0A7Y9IAL5</accession>
<keyword evidence="2" id="KW-1185">Reference proteome</keyword>
<protein>
    <recommendedName>
        <fullName evidence="3">Alpha/beta hydrolase family protein</fullName>
    </recommendedName>
</protein>
<organism evidence="1 2">
    <name type="scientific">Microlunatus parietis</name>
    <dbReference type="NCBI Taxonomy" id="682979"/>
    <lineage>
        <taxon>Bacteria</taxon>
        <taxon>Bacillati</taxon>
        <taxon>Actinomycetota</taxon>
        <taxon>Actinomycetes</taxon>
        <taxon>Propionibacteriales</taxon>
        <taxon>Propionibacteriaceae</taxon>
        <taxon>Microlunatus</taxon>
    </lineage>
</organism>
<dbReference type="AlphaFoldDB" id="A0A7Y9IAL5"/>
<gene>
    <name evidence="1" type="ORF">BKA15_004479</name>
</gene>
<evidence type="ECO:0000313" key="1">
    <source>
        <dbReference type="EMBL" id="NYE73150.1"/>
    </source>
</evidence>
<evidence type="ECO:0000313" key="2">
    <source>
        <dbReference type="Proteomes" id="UP000569914"/>
    </source>
</evidence>
<comment type="caution">
    <text evidence="1">The sequence shown here is derived from an EMBL/GenBank/DDBJ whole genome shotgun (WGS) entry which is preliminary data.</text>
</comment>